<evidence type="ECO:0000256" key="1">
    <source>
        <dbReference type="SAM" id="MobiDB-lite"/>
    </source>
</evidence>
<protein>
    <submittedName>
        <fullName evidence="3">Uncharacterized protein</fullName>
    </submittedName>
</protein>
<evidence type="ECO:0000313" key="3">
    <source>
        <dbReference type="EMBL" id="MBA4496436.1"/>
    </source>
</evidence>
<keyword evidence="2" id="KW-0472">Membrane</keyword>
<dbReference type="PANTHER" id="PTHR34976">
    <property type="entry name" value="RIBONUCLEASE YQCG-RELATED"/>
    <property type="match status" value="1"/>
</dbReference>
<organism evidence="3 4">
    <name type="scientific">Paenactinomyces guangxiensis</name>
    <dbReference type="NCBI Taxonomy" id="1490290"/>
    <lineage>
        <taxon>Bacteria</taxon>
        <taxon>Bacillati</taxon>
        <taxon>Bacillota</taxon>
        <taxon>Bacilli</taxon>
        <taxon>Bacillales</taxon>
        <taxon>Thermoactinomycetaceae</taxon>
        <taxon>Paenactinomyces</taxon>
    </lineage>
</organism>
<dbReference type="InterPro" id="IPR051768">
    <property type="entry name" value="Bact_secretion_toxin"/>
</dbReference>
<reference evidence="3 4" key="1">
    <citation type="submission" date="2020-07" db="EMBL/GenBank/DDBJ databases">
        <authorList>
            <person name="Feng H."/>
        </authorList>
    </citation>
    <scope>NUCLEOTIDE SEQUENCE [LARGE SCALE GENOMIC DNA]</scope>
    <source>
        <strain evidence="4">s-10</strain>
    </source>
</reference>
<proteinExistence type="predicted"/>
<keyword evidence="2" id="KW-1133">Transmembrane helix</keyword>
<comment type="caution">
    <text evidence="3">The sequence shown here is derived from an EMBL/GenBank/DDBJ whole genome shotgun (WGS) entry which is preliminary data.</text>
</comment>
<feature type="transmembrane region" description="Helical" evidence="2">
    <location>
        <begin position="235"/>
        <end position="256"/>
    </location>
</feature>
<keyword evidence="2" id="KW-0812">Transmembrane</keyword>
<dbReference type="PANTHER" id="PTHR34976:SF2">
    <property type="entry name" value="TYPE VII SECRETION SYSTEM PROTEIN ESSD"/>
    <property type="match status" value="1"/>
</dbReference>
<dbReference type="RefSeq" id="WP_181754856.1">
    <property type="nucleotide sequence ID" value="NZ_JACEIQ010000034.1"/>
</dbReference>
<evidence type="ECO:0000256" key="2">
    <source>
        <dbReference type="SAM" id="Phobius"/>
    </source>
</evidence>
<dbReference type="Proteomes" id="UP000535491">
    <property type="component" value="Unassembled WGS sequence"/>
</dbReference>
<dbReference type="EMBL" id="JACEIQ010000034">
    <property type="protein sequence ID" value="MBA4496436.1"/>
    <property type="molecule type" value="Genomic_DNA"/>
</dbReference>
<sequence>MGFGTVYADPGFEIPRVDDHFDPVEKGPLPQKTEPNQNAQEEGGFWNEIGRKFDHAWETLSDLWKWMRKVPANYWEKAIKEGDFWAWTLGFITAYVVVRIGTGKGLVNALVDALKGILNVIRNPKETWDNTIYAINHPIETLTAMWKSISDSFKRDVIKGDPGTASRWGGNAIGQILLSFAGTKGVDKVKNIATGSKIAQKVSSKVSNSTLKGNGQNSKTRFTNLWRGKKINGKMAVFSGLAGIAMVVAGFTIPFMKPVINKTTASVKNVVSKINQLPDPSSLRLARTNEGPATLIPTKTIGDTAFGEWMQKFASKGETQGTGNTDLSKINITTQDANRIMSRLSKSGVGKQIEAYIKRGDFTEVPGYRDLLLQLKDPKMHDSVLQALQVGERIQKSSKGKLFFESKGPNYDIDVGDKLPDGTLNNVYQLKTVDTNKSVSKNITKAAKQLVNAPANNKIIEIQVKDGTWDEFQAQGRVQGIEETFADHYPGIKVNIIFSDGVTKSWLF</sequence>
<dbReference type="AlphaFoldDB" id="A0A7W1WV67"/>
<gene>
    <name evidence="3" type="ORF">H1191_19430</name>
</gene>
<evidence type="ECO:0000313" key="4">
    <source>
        <dbReference type="Proteomes" id="UP000535491"/>
    </source>
</evidence>
<name>A0A7W1WV67_9BACL</name>
<accession>A0A7W1WV67</accession>
<feature type="compositionally biased region" description="Basic and acidic residues" evidence="1">
    <location>
        <begin position="15"/>
        <end position="25"/>
    </location>
</feature>
<feature type="region of interest" description="Disordered" evidence="1">
    <location>
        <begin position="14"/>
        <end position="40"/>
    </location>
</feature>
<keyword evidence="4" id="KW-1185">Reference proteome</keyword>